<comment type="caution">
    <text evidence="4">The sequence shown here is derived from an EMBL/GenBank/DDBJ whole genome shotgun (WGS) entry which is preliminary data.</text>
</comment>
<evidence type="ECO:0000256" key="3">
    <source>
        <dbReference type="SAM" id="MobiDB-lite"/>
    </source>
</evidence>
<feature type="compositionally biased region" description="Basic and acidic residues" evidence="3">
    <location>
        <begin position="306"/>
        <end position="324"/>
    </location>
</feature>
<comment type="subcellular location">
    <subcellularLocation>
        <location evidence="2">Membrane</location>
        <topology evidence="2">Multi-pass membrane protein</topology>
    </subcellularLocation>
</comment>
<keyword evidence="2" id="KW-0460">Magnesium</keyword>
<evidence type="ECO:0000313" key="5">
    <source>
        <dbReference type="Proteomes" id="UP001465755"/>
    </source>
</evidence>
<accession>A0AAW1NRT6</accession>
<dbReference type="AlphaFoldDB" id="A0AAW1NRT6"/>
<dbReference type="PANTHER" id="PTHR13890:SF31">
    <property type="entry name" value="MAGNESIUM TRANSPORTER MRS2-2-RELATED"/>
    <property type="match status" value="1"/>
</dbReference>
<dbReference type="Proteomes" id="UP001465755">
    <property type="component" value="Unassembled WGS sequence"/>
</dbReference>
<protein>
    <recommendedName>
        <fullName evidence="2">Magnesium transporter</fullName>
    </recommendedName>
</protein>
<dbReference type="EMBL" id="JALJOQ010000156">
    <property type="protein sequence ID" value="KAK9792989.1"/>
    <property type="molecule type" value="Genomic_DNA"/>
</dbReference>
<reference evidence="4 5" key="1">
    <citation type="journal article" date="2024" name="Nat. Commun.">
        <title>Phylogenomics reveals the evolutionary origins of lichenization in chlorophyte algae.</title>
        <authorList>
            <person name="Puginier C."/>
            <person name="Libourel C."/>
            <person name="Otte J."/>
            <person name="Skaloud P."/>
            <person name="Haon M."/>
            <person name="Grisel S."/>
            <person name="Petersen M."/>
            <person name="Berrin J.G."/>
            <person name="Delaux P.M."/>
            <person name="Dal Grande F."/>
            <person name="Keller J."/>
        </authorList>
    </citation>
    <scope>NUCLEOTIDE SEQUENCE [LARGE SCALE GENOMIC DNA]</scope>
    <source>
        <strain evidence="4 5">SAG 2036</strain>
    </source>
</reference>
<keyword evidence="5" id="KW-1185">Reference proteome</keyword>
<dbReference type="Gene3D" id="2.40.128.330">
    <property type="match status" value="1"/>
</dbReference>
<keyword evidence="2" id="KW-1133">Transmembrane helix</keyword>
<dbReference type="Gene3D" id="1.20.58.340">
    <property type="entry name" value="Magnesium transport protein CorA, transmembrane region"/>
    <property type="match status" value="2"/>
</dbReference>
<name>A0AAW1NRT6_9CHLO</name>
<dbReference type="GO" id="GO:0015095">
    <property type="term" value="F:magnesium ion transmembrane transporter activity"/>
    <property type="evidence" value="ECO:0007669"/>
    <property type="project" value="TreeGrafter"/>
</dbReference>
<evidence type="ECO:0000313" key="4">
    <source>
        <dbReference type="EMBL" id="KAK9792989.1"/>
    </source>
</evidence>
<keyword evidence="2" id="KW-0813">Transport</keyword>
<dbReference type="InterPro" id="IPR039204">
    <property type="entry name" value="MRS2-like"/>
</dbReference>
<feature type="compositionally biased region" description="Low complexity" evidence="3">
    <location>
        <begin position="340"/>
        <end position="357"/>
    </location>
</feature>
<evidence type="ECO:0000256" key="1">
    <source>
        <dbReference type="ARBA" id="ARBA00007535"/>
    </source>
</evidence>
<feature type="compositionally biased region" description="Basic and acidic residues" evidence="3">
    <location>
        <begin position="262"/>
        <end position="274"/>
    </location>
</feature>
<dbReference type="PANTHER" id="PTHR13890">
    <property type="entry name" value="RNA SPLICING PROTEIN MRS2, MITOCHONDRIAL"/>
    <property type="match status" value="1"/>
</dbReference>
<dbReference type="GO" id="GO:0016020">
    <property type="term" value="C:membrane"/>
    <property type="evidence" value="ECO:0007669"/>
    <property type="project" value="UniProtKB-SubCell"/>
</dbReference>
<keyword evidence="2" id="KW-0406">Ion transport</keyword>
<evidence type="ECO:0000256" key="2">
    <source>
        <dbReference type="RuleBase" id="RU366041"/>
    </source>
</evidence>
<keyword evidence="2" id="KW-0472">Membrane</keyword>
<proteinExistence type="inferred from homology"/>
<comment type="similarity">
    <text evidence="1 2">Belongs to the CorA metal ion transporter (MIT) (TC 1.A.35.5) family.</text>
</comment>
<feature type="compositionally biased region" description="Polar residues" evidence="3">
    <location>
        <begin position="360"/>
        <end position="372"/>
    </location>
</feature>
<sequence length="550" mass="61150">MGKRNGDEHQPLLSGRTEYGSQRNIFEEYQNVTQAQASPQVSQHREWLHLDQTGNVSFLTVDKHAIITELGIHYRDLRFVDPMVTTPYPTAIFIRDRALVVNMESVKMIITEDQVFVITTPQEGKPLTVSIPPSAQNFFVCELLSRINPSTGLNTGTNTPRRFQHGRSMTGIDRRMPFELRALEAGLQVAVRLLEAEVGAVEQATLPALKRLMVKVSRVELDNVRYAKIAVNKLLTRVKTFKKELEDILDDDEDMRDMYLGRREQQRQRGHADTEGADSDAESVEGDGHHQHHSGASPLGRHHHHAQQDWQDRFPGDPMAEHAHSPSSEGGHHAGHTVLPAAMSAPAPHAPMAIPRPDSQAPSSRAPDTTLQPAPSAPASEFPSALHDRQKSKAHAKGKAAWTKHVQKIASMLALQQPSGAEDPNDISGAESMLENYFMLVDSLLSRLLSLEERIDGCEDQLNIELDHRRNELVALDLIITAFMAMFAFVSMIGGVFGMNMKNGFEESQVAFWSTTGVTLALASALMMAIVVFARQKRLLFIPDANSMRR</sequence>
<gene>
    <name evidence="4" type="ORF">WJX73_010706</name>
</gene>
<feature type="compositionally biased region" description="Acidic residues" evidence="3">
    <location>
        <begin position="275"/>
        <end position="285"/>
    </location>
</feature>
<dbReference type="CDD" id="cd12823">
    <property type="entry name" value="Mrs2_Mfm1p-like"/>
    <property type="match status" value="1"/>
</dbReference>
<feature type="transmembrane region" description="Helical" evidence="2">
    <location>
        <begin position="473"/>
        <end position="498"/>
    </location>
</feature>
<feature type="region of interest" description="Disordered" evidence="3">
    <location>
        <begin position="262"/>
        <end position="400"/>
    </location>
</feature>
<dbReference type="Pfam" id="PF22099">
    <property type="entry name" value="MRS2-like"/>
    <property type="match status" value="1"/>
</dbReference>
<feature type="transmembrane region" description="Helical" evidence="2">
    <location>
        <begin position="510"/>
        <end position="534"/>
    </location>
</feature>
<keyword evidence="2" id="KW-0812">Transmembrane</keyword>
<organism evidence="4 5">
    <name type="scientific">Symbiochloris irregularis</name>
    <dbReference type="NCBI Taxonomy" id="706552"/>
    <lineage>
        <taxon>Eukaryota</taxon>
        <taxon>Viridiplantae</taxon>
        <taxon>Chlorophyta</taxon>
        <taxon>core chlorophytes</taxon>
        <taxon>Trebouxiophyceae</taxon>
        <taxon>Trebouxiales</taxon>
        <taxon>Trebouxiaceae</taxon>
        <taxon>Symbiochloris</taxon>
    </lineage>
</organism>
<comment type="function">
    <text evidence="2">Magnesium transporter that may mediate the influx of magnesium.</text>
</comment>
<feature type="compositionally biased region" description="Low complexity" evidence="3">
    <location>
        <begin position="373"/>
        <end position="385"/>
    </location>
</feature>